<sequence length="146" mass="16044">MTQVPLAEGLFTWPSEEPALIAGRASDGSLVFPYRSHRLVGGNREPLEQVELPRRGTLWTFTTQYFRPTSPPYAGDDTDATFQGFTVGYVELPGALRVEARLTEPDASKLRIGQEMELVIIPLGKDKDGNQTMIYAFAPVEQGSAA</sequence>
<evidence type="ECO:0000313" key="2">
    <source>
        <dbReference type="EMBL" id="APH02435.1"/>
    </source>
</evidence>
<organism evidence="2 3">
    <name type="scientific">Janibacter indicus</name>
    <dbReference type="NCBI Taxonomy" id="857417"/>
    <lineage>
        <taxon>Bacteria</taxon>
        <taxon>Bacillati</taxon>
        <taxon>Actinomycetota</taxon>
        <taxon>Actinomycetes</taxon>
        <taxon>Micrococcales</taxon>
        <taxon>Intrasporangiaceae</taxon>
        <taxon>Janibacter</taxon>
    </lineage>
</organism>
<dbReference type="SUPFAM" id="SSF50249">
    <property type="entry name" value="Nucleic acid-binding proteins"/>
    <property type="match status" value="1"/>
</dbReference>
<dbReference type="EMBL" id="CP013290">
    <property type="protein sequence ID" value="APH02435.1"/>
    <property type="molecule type" value="Genomic_DNA"/>
</dbReference>
<gene>
    <name evidence="2" type="ORF">ASJ30_13590</name>
</gene>
<feature type="domain" description="ChsH2 C-terminal OB-fold" evidence="1">
    <location>
        <begin position="50"/>
        <end position="119"/>
    </location>
</feature>
<dbReference type="RefSeq" id="WP_072625578.1">
    <property type="nucleotide sequence ID" value="NZ_CP013290.1"/>
</dbReference>
<name>A0A1L3MJ54_9MICO</name>
<dbReference type="InterPro" id="IPR002878">
    <property type="entry name" value="ChsH2_C"/>
</dbReference>
<dbReference type="Pfam" id="PF01796">
    <property type="entry name" value="OB_ChsH2_C"/>
    <property type="match status" value="1"/>
</dbReference>
<proteinExistence type="predicted"/>
<accession>A0A1L3MJ54</accession>
<reference evidence="2 3" key="1">
    <citation type="submission" date="2015-11" db="EMBL/GenBank/DDBJ databases">
        <authorList>
            <person name="Zhang Y."/>
            <person name="Guo Z."/>
        </authorList>
    </citation>
    <scope>NUCLEOTIDE SEQUENCE [LARGE SCALE GENOMIC DNA]</scope>
    <source>
        <strain evidence="2 3">YFY001</strain>
    </source>
</reference>
<dbReference type="InterPro" id="IPR012340">
    <property type="entry name" value="NA-bd_OB-fold"/>
</dbReference>
<dbReference type="Proteomes" id="UP000182938">
    <property type="component" value="Chromosome"/>
</dbReference>
<evidence type="ECO:0000313" key="3">
    <source>
        <dbReference type="Proteomes" id="UP000182938"/>
    </source>
</evidence>
<dbReference type="KEGG" id="jte:ASJ30_13590"/>
<keyword evidence="3" id="KW-1185">Reference proteome</keyword>
<evidence type="ECO:0000259" key="1">
    <source>
        <dbReference type="Pfam" id="PF01796"/>
    </source>
</evidence>
<protein>
    <recommendedName>
        <fullName evidence="1">ChsH2 C-terminal OB-fold domain-containing protein</fullName>
    </recommendedName>
</protein>
<dbReference type="AlphaFoldDB" id="A0A1L3MJ54"/>